<keyword evidence="5 7" id="KW-0443">Lipid metabolism</keyword>
<sequence>MAAKQFTLKQLSLLLDAEMHGDGDKLICSLASPANATADEICFLADDKYLAQVESTLAGVVIVRERHLASCPAAALVVDDPYLAFAKCSVLFDDAPAYEPAVHPTAVVDSTAVLGDAVHVGAHAVIEAGVVLADGVSIAAGCFVGERTTIGAGTQLKANVTLYHNVVIGRSCIIHSGAVIGSDGFGFAPQATGWQRIAQLGRVVIGDNVSIGSNGTIDRGALDDTVIGNGVIIDNIVHIAHNVVIGDMTAIAGCVGIAGSVNIGRRCILAGGVSIAGHLTIADGAQISGRTVVTKSIKSAGSYSSGTPMLETPAWRRSAVRVGQLDKLFERVKDLEKGAKALAKS</sequence>
<dbReference type="EMBL" id="RKHR01000004">
    <property type="protein sequence ID" value="ROS01038.1"/>
    <property type="molecule type" value="Genomic_DNA"/>
</dbReference>
<dbReference type="Proteomes" id="UP000275394">
    <property type="component" value="Unassembled WGS sequence"/>
</dbReference>
<dbReference type="InterPro" id="IPR011004">
    <property type="entry name" value="Trimer_LpxA-like_sf"/>
</dbReference>
<dbReference type="Gene3D" id="1.20.5.170">
    <property type="match status" value="1"/>
</dbReference>
<comment type="caution">
    <text evidence="9">The sequence shown here is derived from an EMBL/GenBank/DDBJ whole genome shotgun (WGS) entry which is preliminary data.</text>
</comment>
<comment type="function">
    <text evidence="7">Catalyzes the N-acylation of UDP-3-O-acylglucosamine using 3-hydroxyacyl-ACP as the acyl donor. Is involved in the biosynthesis of lipid A, a phosphorylated glycolipid that anchors the lipopolysaccharide to the outer membrane of the cell.</text>
</comment>
<evidence type="ECO:0000313" key="9">
    <source>
        <dbReference type="EMBL" id="ROS01038.1"/>
    </source>
</evidence>
<name>A0A3N2DML3_9GAMM</name>
<dbReference type="NCBIfam" id="NF002060">
    <property type="entry name" value="PRK00892.1"/>
    <property type="match status" value="1"/>
</dbReference>
<keyword evidence="6 7" id="KW-0012">Acyltransferase</keyword>
<dbReference type="CDD" id="cd03352">
    <property type="entry name" value="LbH_LpxD"/>
    <property type="match status" value="1"/>
</dbReference>
<comment type="pathway">
    <text evidence="7">Bacterial outer membrane biogenesis; LPS lipid A biosynthesis.</text>
</comment>
<dbReference type="UniPathway" id="UPA00973"/>
<evidence type="ECO:0000256" key="4">
    <source>
        <dbReference type="ARBA" id="ARBA00022737"/>
    </source>
</evidence>
<evidence type="ECO:0000256" key="6">
    <source>
        <dbReference type="ARBA" id="ARBA00023315"/>
    </source>
</evidence>
<comment type="similarity">
    <text evidence="7">Belongs to the transferase hexapeptide repeat family. LpxD subfamily.</text>
</comment>
<evidence type="ECO:0000259" key="8">
    <source>
        <dbReference type="Pfam" id="PF04613"/>
    </source>
</evidence>
<keyword evidence="3 7" id="KW-0808">Transferase</keyword>
<accession>A0A3N2DML3</accession>
<dbReference type="RefSeq" id="WP_123711880.1">
    <property type="nucleotide sequence ID" value="NZ_RKHR01000004.1"/>
</dbReference>
<feature type="active site" description="Proton acceptor" evidence="7">
    <location>
        <position position="241"/>
    </location>
</feature>
<organism evidence="9 10">
    <name type="scientific">Sinobacterium caligoides</name>
    <dbReference type="NCBI Taxonomy" id="933926"/>
    <lineage>
        <taxon>Bacteria</taxon>
        <taxon>Pseudomonadati</taxon>
        <taxon>Pseudomonadota</taxon>
        <taxon>Gammaproteobacteria</taxon>
        <taxon>Cellvibrionales</taxon>
        <taxon>Spongiibacteraceae</taxon>
        <taxon>Sinobacterium</taxon>
    </lineage>
</organism>
<comment type="subunit">
    <text evidence="7">Homotrimer.</text>
</comment>
<dbReference type="GO" id="GO:0103118">
    <property type="term" value="F:UDP-3-O-[(3R)-3-hydroxyacyl]-glucosamine N-acyltransferase activity"/>
    <property type="evidence" value="ECO:0007669"/>
    <property type="project" value="UniProtKB-EC"/>
</dbReference>
<dbReference type="GO" id="GO:0016020">
    <property type="term" value="C:membrane"/>
    <property type="evidence" value="ECO:0007669"/>
    <property type="project" value="GOC"/>
</dbReference>
<dbReference type="NCBIfam" id="TIGR01853">
    <property type="entry name" value="lipid_A_lpxD"/>
    <property type="match status" value="1"/>
</dbReference>
<dbReference type="AlphaFoldDB" id="A0A3N2DML3"/>
<dbReference type="SUPFAM" id="SSF51161">
    <property type="entry name" value="Trimeric LpxA-like enzymes"/>
    <property type="match status" value="1"/>
</dbReference>
<gene>
    <name evidence="7" type="primary">lpxD</name>
    <name evidence="9" type="ORF">EDC56_1461</name>
</gene>
<keyword evidence="4 7" id="KW-0677">Repeat</keyword>
<evidence type="ECO:0000256" key="3">
    <source>
        <dbReference type="ARBA" id="ARBA00022679"/>
    </source>
</evidence>
<evidence type="ECO:0000256" key="7">
    <source>
        <dbReference type="HAMAP-Rule" id="MF_00523"/>
    </source>
</evidence>
<dbReference type="Pfam" id="PF04613">
    <property type="entry name" value="LpxD"/>
    <property type="match status" value="1"/>
</dbReference>
<dbReference type="InterPro" id="IPR018357">
    <property type="entry name" value="Hexapep_transf_CS"/>
</dbReference>
<dbReference type="Pfam" id="PF00132">
    <property type="entry name" value="Hexapep"/>
    <property type="match status" value="1"/>
</dbReference>
<dbReference type="InterPro" id="IPR001451">
    <property type="entry name" value="Hexapep"/>
</dbReference>
<dbReference type="PANTHER" id="PTHR43378:SF2">
    <property type="entry name" value="UDP-3-O-ACYLGLUCOSAMINE N-ACYLTRANSFERASE 1, MITOCHONDRIAL-RELATED"/>
    <property type="match status" value="1"/>
</dbReference>
<evidence type="ECO:0000256" key="1">
    <source>
        <dbReference type="ARBA" id="ARBA00022516"/>
    </source>
</evidence>
<dbReference type="GO" id="GO:0016410">
    <property type="term" value="F:N-acyltransferase activity"/>
    <property type="evidence" value="ECO:0007669"/>
    <property type="project" value="InterPro"/>
</dbReference>
<dbReference type="Gene3D" id="2.160.10.10">
    <property type="entry name" value="Hexapeptide repeat proteins"/>
    <property type="match status" value="1"/>
</dbReference>
<dbReference type="OrthoDB" id="9784739at2"/>
<reference evidence="9 10" key="1">
    <citation type="submission" date="2018-11" db="EMBL/GenBank/DDBJ databases">
        <title>Genomic Encyclopedia of Type Strains, Phase IV (KMG-IV): sequencing the most valuable type-strain genomes for metagenomic binning, comparative biology and taxonomic classification.</title>
        <authorList>
            <person name="Goeker M."/>
        </authorList>
    </citation>
    <scope>NUCLEOTIDE SEQUENCE [LARGE SCALE GENOMIC DNA]</scope>
    <source>
        <strain evidence="9 10">DSM 100316</strain>
    </source>
</reference>
<keyword evidence="2 7" id="KW-0441">Lipid A biosynthesis</keyword>
<keyword evidence="1 7" id="KW-0444">Lipid biosynthesis</keyword>
<proteinExistence type="inferred from homology"/>
<keyword evidence="10" id="KW-1185">Reference proteome</keyword>
<dbReference type="PROSITE" id="PS00101">
    <property type="entry name" value="HEXAPEP_TRANSFERASES"/>
    <property type="match status" value="3"/>
</dbReference>
<comment type="catalytic activity">
    <reaction evidence="7">
        <text>a UDP-3-O-[(3R)-3-hydroxyacyl]-alpha-D-glucosamine + a (3R)-hydroxyacyl-[ACP] = a UDP-2-N,3-O-bis[(3R)-3-hydroxyacyl]-alpha-D-glucosamine + holo-[ACP] + H(+)</text>
        <dbReference type="Rhea" id="RHEA:53836"/>
        <dbReference type="Rhea" id="RHEA-COMP:9685"/>
        <dbReference type="Rhea" id="RHEA-COMP:9945"/>
        <dbReference type="ChEBI" id="CHEBI:15378"/>
        <dbReference type="ChEBI" id="CHEBI:64479"/>
        <dbReference type="ChEBI" id="CHEBI:78827"/>
        <dbReference type="ChEBI" id="CHEBI:137740"/>
        <dbReference type="ChEBI" id="CHEBI:137748"/>
        <dbReference type="EC" id="2.3.1.191"/>
    </reaction>
</comment>
<dbReference type="HAMAP" id="MF_00523">
    <property type="entry name" value="LpxD"/>
    <property type="match status" value="1"/>
</dbReference>
<dbReference type="InterPro" id="IPR007691">
    <property type="entry name" value="LpxD"/>
</dbReference>
<feature type="domain" description="UDP-3-O-[3-hydroxymyristoyl] glucosamine N-acyltransferase non-repeat region" evidence="8">
    <location>
        <begin position="26"/>
        <end position="89"/>
    </location>
</feature>
<evidence type="ECO:0000256" key="2">
    <source>
        <dbReference type="ARBA" id="ARBA00022556"/>
    </source>
</evidence>
<evidence type="ECO:0000313" key="10">
    <source>
        <dbReference type="Proteomes" id="UP000275394"/>
    </source>
</evidence>
<dbReference type="EC" id="2.3.1.191" evidence="7"/>
<dbReference type="GO" id="GO:0009245">
    <property type="term" value="P:lipid A biosynthetic process"/>
    <property type="evidence" value="ECO:0007669"/>
    <property type="project" value="UniProtKB-UniRule"/>
</dbReference>
<evidence type="ECO:0000256" key="5">
    <source>
        <dbReference type="ARBA" id="ARBA00023098"/>
    </source>
</evidence>
<protein>
    <recommendedName>
        <fullName evidence="7">UDP-3-O-acylglucosamine N-acyltransferase</fullName>
        <ecNumber evidence="7">2.3.1.191</ecNumber>
    </recommendedName>
</protein>
<dbReference type="Gene3D" id="3.40.1390.10">
    <property type="entry name" value="MurE/MurF, N-terminal domain"/>
    <property type="match status" value="1"/>
</dbReference>
<dbReference type="PANTHER" id="PTHR43378">
    <property type="entry name" value="UDP-3-O-ACYLGLUCOSAMINE N-ACYLTRANSFERASE"/>
    <property type="match status" value="1"/>
</dbReference>
<dbReference type="InterPro" id="IPR020573">
    <property type="entry name" value="UDP_GlcNAc_AcTrfase_non-rep"/>
</dbReference>